<evidence type="ECO:0000256" key="5">
    <source>
        <dbReference type="ARBA" id="ARBA00023004"/>
    </source>
</evidence>
<dbReference type="AlphaFoldDB" id="A0A7W9EEM7"/>
<sequence>MASLPISEPIVPDLTTKERVNASQHPELGTGPIPVEFFLSEEIFQREADEIFGRYWLVIGRSEQVRNSGDYFVYEVEVQKTSVIVAKGKDGKVRAFHNICRHRGNRVASGAGNCRHFVCQNHGWAFTMDGKLASAPDFSQFHDLDKATLGLVEINCEVWNSFIFINFDKNPAQTLIEQLGGFVEQYRDYPFESLVCGGQWSSKLRCNWKVFQDIFQEAYHVSTVHAGTFPTFYAGPINPFGRPGGFKTWGLNRSATVVYNPEYEATPIEKVAAALGTTWTDMATEGFPGSNWSNNKYFAFDINGTFPNILIDVASGFFFTHQFWPISVNETRWVGSVYFLPPRKPSELLSQEQAYILIRDAWREDLSLGEAAQLALESRAMDHVHFADSEIALRHSFEAMKQALNLDL</sequence>
<dbReference type="GO" id="GO:0051537">
    <property type="term" value="F:2 iron, 2 sulfur cluster binding"/>
    <property type="evidence" value="ECO:0007669"/>
    <property type="project" value="UniProtKB-KW"/>
</dbReference>
<dbReference type="Gene3D" id="3.90.380.10">
    <property type="entry name" value="Naphthalene 1,2-dioxygenase Alpha Subunit, Chain A, domain 1"/>
    <property type="match status" value="1"/>
</dbReference>
<dbReference type="PRINTS" id="PR00090">
    <property type="entry name" value="RNGDIOXGNASE"/>
</dbReference>
<evidence type="ECO:0000256" key="6">
    <source>
        <dbReference type="ARBA" id="ARBA00023014"/>
    </source>
</evidence>
<feature type="domain" description="Rieske" evidence="7">
    <location>
        <begin position="56"/>
        <end position="165"/>
    </location>
</feature>
<dbReference type="EMBL" id="JACIJC010000004">
    <property type="protein sequence ID" value="MBB5686342.1"/>
    <property type="molecule type" value="Genomic_DNA"/>
</dbReference>
<keyword evidence="9" id="KW-1185">Reference proteome</keyword>
<dbReference type="CDD" id="cd00680">
    <property type="entry name" value="RHO_alpha_C"/>
    <property type="match status" value="1"/>
</dbReference>
<dbReference type="GO" id="GO:0051213">
    <property type="term" value="F:dioxygenase activity"/>
    <property type="evidence" value="ECO:0007669"/>
    <property type="project" value="UniProtKB-KW"/>
</dbReference>
<dbReference type="InterPro" id="IPR015879">
    <property type="entry name" value="Ring_hydroxy_dOase_asu_C_dom"/>
</dbReference>
<reference evidence="8 9" key="1">
    <citation type="submission" date="2020-08" db="EMBL/GenBank/DDBJ databases">
        <title>Genomic Encyclopedia of Type Strains, Phase IV (KMG-IV): sequencing the most valuable type-strain genomes for metagenomic binning, comparative biology and taxonomic classification.</title>
        <authorList>
            <person name="Goeker M."/>
        </authorList>
    </citation>
    <scope>NUCLEOTIDE SEQUENCE [LARGE SCALE GENOMIC DNA]</scope>
    <source>
        <strain evidence="8 9">DSM 25079</strain>
    </source>
</reference>
<protein>
    <submittedName>
        <fullName evidence="8">Phenylpropionate dioxygenase-like ring-hydroxylating dioxygenase large terminal subunit</fullName>
    </submittedName>
</protein>
<dbReference type="InterPro" id="IPR001663">
    <property type="entry name" value="Rng_hydr_dOase-A"/>
</dbReference>
<keyword evidence="4" id="KW-0560">Oxidoreductase</keyword>
<comment type="caution">
    <text evidence="8">The sequence shown here is derived from an EMBL/GenBank/DDBJ whole genome shotgun (WGS) entry which is preliminary data.</text>
</comment>
<dbReference type="Gene3D" id="2.102.10.10">
    <property type="entry name" value="Rieske [2Fe-2S] iron-sulphur domain"/>
    <property type="match status" value="1"/>
</dbReference>
<dbReference type="RefSeq" id="WP_184018701.1">
    <property type="nucleotide sequence ID" value="NZ_JACIJC010000004.1"/>
</dbReference>
<dbReference type="SUPFAM" id="SSF50022">
    <property type="entry name" value="ISP domain"/>
    <property type="match status" value="1"/>
</dbReference>
<accession>A0A7W9EEM7</accession>
<dbReference type="PROSITE" id="PS51296">
    <property type="entry name" value="RIESKE"/>
    <property type="match status" value="1"/>
</dbReference>
<evidence type="ECO:0000313" key="9">
    <source>
        <dbReference type="Proteomes" id="UP000549617"/>
    </source>
</evidence>
<dbReference type="GO" id="GO:0005506">
    <property type="term" value="F:iron ion binding"/>
    <property type="evidence" value="ECO:0007669"/>
    <property type="project" value="InterPro"/>
</dbReference>
<gene>
    <name evidence="8" type="ORF">FHS49_002366</name>
</gene>
<dbReference type="Pfam" id="PF00355">
    <property type="entry name" value="Rieske"/>
    <property type="match status" value="1"/>
</dbReference>
<evidence type="ECO:0000256" key="4">
    <source>
        <dbReference type="ARBA" id="ARBA00023002"/>
    </source>
</evidence>
<dbReference type="PANTHER" id="PTHR43756:SF5">
    <property type="entry name" value="CHOLINE MONOOXYGENASE, CHLOROPLASTIC"/>
    <property type="match status" value="1"/>
</dbReference>
<evidence type="ECO:0000313" key="8">
    <source>
        <dbReference type="EMBL" id="MBB5686342.1"/>
    </source>
</evidence>
<comment type="cofactor">
    <cofactor evidence="1">
        <name>Fe cation</name>
        <dbReference type="ChEBI" id="CHEBI:24875"/>
    </cofactor>
</comment>
<evidence type="ECO:0000256" key="3">
    <source>
        <dbReference type="ARBA" id="ARBA00022723"/>
    </source>
</evidence>
<keyword evidence="8" id="KW-0223">Dioxygenase</keyword>
<evidence type="ECO:0000256" key="2">
    <source>
        <dbReference type="ARBA" id="ARBA00022714"/>
    </source>
</evidence>
<keyword evidence="2" id="KW-0001">2Fe-2S</keyword>
<keyword evidence="5" id="KW-0408">Iron</keyword>
<dbReference type="SUPFAM" id="SSF55961">
    <property type="entry name" value="Bet v1-like"/>
    <property type="match status" value="1"/>
</dbReference>
<keyword evidence="6" id="KW-0411">Iron-sulfur</keyword>
<dbReference type="PANTHER" id="PTHR43756">
    <property type="entry name" value="CHOLINE MONOOXYGENASE, CHLOROPLASTIC"/>
    <property type="match status" value="1"/>
</dbReference>
<evidence type="ECO:0000259" key="7">
    <source>
        <dbReference type="PROSITE" id="PS51296"/>
    </source>
</evidence>
<dbReference type="InterPro" id="IPR017941">
    <property type="entry name" value="Rieske_2Fe-2S"/>
</dbReference>
<evidence type="ECO:0000256" key="1">
    <source>
        <dbReference type="ARBA" id="ARBA00001962"/>
    </source>
</evidence>
<proteinExistence type="predicted"/>
<keyword evidence="3" id="KW-0479">Metal-binding</keyword>
<dbReference type="InterPro" id="IPR036922">
    <property type="entry name" value="Rieske_2Fe-2S_sf"/>
</dbReference>
<name>A0A7W9EEM7_9SPHN</name>
<dbReference type="Pfam" id="PF00848">
    <property type="entry name" value="Ring_hydroxyl_A"/>
    <property type="match status" value="1"/>
</dbReference>
<dbReference type="CDD" id="cd03469">
    <property type="entry name" value="Rieske_RO_Alpha_N"/>
    <property type="match status" value="1"/>
</dbReference>
<organism evidence="8 9">
    <name type="scientific">Sphingobium boeckii</name>
    <dbReference type="NCBI Taxonomy" id="1082345"/>
    <lineage>
        <taxon>Bacteria</taxon>
        <taxon>Pseudomonadati</taxon>
        <taxon>Pseudomonadota</taxon>
        <taxon>Alphaproteobacteria</taxon>
        <taxon>Sphingomonadales</taxon>
        <taxon>Sphingomonadaceae</taxon>
        <taxon>Sphingobium</taxon>
    </lineage>
</organism>
<dbReference type="Proteomes" id="UP000549617">
    <property type="component" value="Unassembled WGS sequence"/>
</dbReference>